<keyword evidence="3" id="KW-1185">Reference proteome</keyword>
<evidence type="ECO:0000313" key="2">
    <source>
        <dbReference type="EMBL" id="MBB4041580.1"/>
    </source>
</evidence>
<feature type="chain" id="PRO_5031456012" description="DUF1311 domain-containing protein" evidence="1">
    <location>
        <begin position="20"/>
        <end position="103"/>
    </location>
</feature>
<keyword evidence="1" id="KW-0732">Signal</keyword>
<comment type="caution">
    <text evidence="2">The sequence shown here is derived from an EMBL/GenBank/DDBJ whole genome shotgun (WGS) entry which is preliminary data.</text>
</comment>
<evidence type="ECO:0000313" key="3">
    <source>
        <dbReference type="Proteomes" id="UP000519439"/>
    </source>
</evidence>
<sequence length="103" mass="11548">MSWIARLMALPLMIVAAWADELPRFDIEAMCKAAPRLESGDPSPYPNCVRDETEARNQLERQWSGFDARQREMCAQETSVGGAPSYVEILTCIQMATDNAKKP</sequence>
<name>A0A7W6N9K1_9HYPH</name>
<dbReference type="EMBL" id="JACIDC010000012">
    <property type="protein sequence ID" value="MBB4041580.1"/>
    <property type="molecule type" value="Genomic_DNA"/>
</dbReference>
<gene>
    <name evidence="2" type="ORF">GGR34_003257</name>
</gene>
<proteinExistence type="predicted"/>
<evidence type="ECO:0000256" key="1">
    <source>
        <dbReference type="SAM" id="SignalP"/>
    </source>
</evidence>
<reference evidence="2 3" key="1">
    <citation type="submission" date="2020-08" db="EMBL/GenBank/DDBJ databases">
        <title>Genomic Encyclopedia of Type Strains, Phase IV (KMG-IV): sequencing the most valuable type-strain genomes for metagenomic binning, comparative biology and taxonomic classification.</title>
        <authorList>
            <person name="Goeker M."/>
        </authorList>
    </citation>
    <scope>NUCLEOTIDE SEQUENCE [LARGE SCALE GENOMIC DNA]</scope>
    <source>
        <strain evidence="2 3">DSM 15743</strain>
    </source>
</reference>
<protein>
    <recommendedName>
        <fullName evidence="4">DUF1311 domain-containing protein</fullName>
    </recommendedName>
</protein>
<feature type="signal peptide" evidence="1">
    <location>
        <begin position="1"/>
        <end position="19"/>
    </location>
</feature>
<dbReference type="Proteomes" id="UP000519439">
    <property type="component" value="Unassembled WGS sequence"/>
</dbReference>
<evidence type="ECO:0008006" key="4">
    <source>
        <dbReference type="Google" id="ProtNLM"/>
    </source>
</evidence>
<organism evidence="2 3">
    <name type="scientific">Microvirga flocculans</name>
    <dbReference type="NCBI Taxonomy" id="217168"/>
    <lineage>
        <taxon>Bacteria</taxon>
        <taxon>Pseudomonadati</taxon>
        <taxon>Pseudomonadota</taxon>
        <taxon>Alphaproteobacteria</taxon>
        <taxon>Hyphomicrobiales</taxon>
        <taxon>Methylobacteriaceae</taxon>
        <taxon>Microvirga</taxon>
    </lineage>
</organism>
<dbReference type="RefSeq" id="WP_027315965.1">
    <property type="nucleotide sequence ID" value="NZ_JACIDC010000012.1"/>
</dbReference>
<accession>A0A7W6N9K1</accession>
<dbReference type="AlphaFoldDB" id="A0A7W6N9K1"/>